<gene>
    <name evidence="2" type="ORF">PM001_LOCUS11425</name>
</gene>
<evidence type="ECO:0000313" key="3">
    <source>
        <dbReference type="Proteomes" id="UP001162060"/>
    </source>
</evidence>
<organism evidence="2 3">
    <name type="scientific">Peronospora matthiolae</name>
    <dbReference type="NCBI Taxonomy" id="2874970"/>
    <lineage>
        <taxon>Eukaryota</taxon>
        <taxon>Sar</taxon>
        <taxon>Stramenopiles</taxon>
        <taxon>Oomycota</taxon>
        <taxon>Peronosporomycetes</taxon>
        <taxon>Peronosporales</taxon>
        <taxon>Peronosporaceae</taxon>
        <taxon>Peronospora</taxon>
    </lineage>
</organism>
<name>A0AAV1TV27_9STRA</name>
<dbReference type="AlphaFoldDB" id="A0AAV1TV27"/>
<reference evidence="2" key="1">
    <citation type="submission" date="2024-01" db="EMBL/GenBank/DDBJ databases">
        <authorList>
            <person name="Webb A."/>
        </authorList>
    </citation>
    <scope>NUCLEOTIDE SEQUENCE</scope>
    <source>
        <strain evidence="2">Pm1</strain>
    </source>
</reference>
<dbReference type="EMBL" id="CAKLBY020000097">
    <property type="protein sequence ID" value="CAK7926275.1"/>
    <property type="molecule type" value="Genomic_DNA"/>
</dbReference>
<feature type="compositionally biased region" description="Basic and acidic residues" evidence="1">
    <location>
        <begin position="98"/>
        <end position="110"/>
    </location>
</feature>
<accession>A0AAV1TV27</accession>
<sequence>MPASTTSFGGLKRWSTLSSGAHFGLPRCEWRPDELLCPLAWLSTGLGQLGASCPADRDVLGIVEQNDETHPLRLKKGRRKTTLPNTSTGISRCRSLRPSRERFAPSIREH</sequence>
<comment type="caution">
    <text evidence="2">The sequence shown here is derived from an EMBL/GenBank/DDBJ whole genome shotgun (WGS) entry which is preliminary data.</text>
</comment>
<feature type="region of interest" description="Disordered" evidence="1">
    <location>
        <begin position="79"/>
        <end position="110"/>
    </location>
</feature>
<proteinExistence type="predicted"/>
<dbReference type="Proteomes" id="UP001162060">
    <property type="component" value="Unassembled WGS sequence"/>
</dbReference>
<evidence type="ECO:0000313" key="2">
    <source>
        <dbReference type="EMBL" id="CAK7926275.1"/>
    </source>
</evidence>
<protein>
    <submittedName>
        <fullName evidence="2">Uncharacterized protein</fullName>
    </submittedName>
</protein>
<evidence type="ECO:0000256" key="1">
    <source>
        <dbReference type="SAM" id="MobiDB-lite"/>
    </source>
</evidence>